<keyword evidence="4" id="KW-0862">Zinc</keyword>
<feature type="compositionally biased region" description="Polar residues" evidence="6">
    <location>
        <begin position="643"/>
        <end position="654"/>
    </location>
</feature>
<protein>
    <recommendedName>
        <fullName evidence="7">C2H2-type domain-containing protein</fullName>
    </recommendedName>
</protein>
<sequence>IVTSVSHFASPALWPQDYSQQANNQPPPTDNEDIERFMIEQNLLSGKSLIISSFNPNLSTSPSTHILTAGMTNPAFMTYGRGTNGSDLNLIALMQNMRPEAQNLCRSLAQHLNATPILELGSPAISQLLAASCKRVAPNLQPSVIEAHQPSTSTEEDVIKCPTQGPSSFSMTAAITSALSSNSVAAGSQLLPACSPLLQLAIRQALGECLPNFSPLSIHGNLEISFEGTTPNGMQVIQSKTVLKFSDELPHHQTTPTVEPCSPRSSPPTSVGFTDATHKYSASNHCNGGSSRRKPLNPTKCNLDEFHSASLPDSTVHTLSPTSSNSPVLVGPSGPFTPSTDSGVLDLSRNGSLSGSAPITPMKDSFADPIKSTDQHLLEAYQSHLAAFNQLQSIWSRASTNLNDCRSISTTPTGLFSATNQPSDAYPAMNFSHQLPPDTPVKSARRKVINRTNSIGRMCALRRPNSNRRFPCNQCREEFPSLHTLEEHTMFQHGTYRCHICRAQFTQRSNLQRHALKHVGFKPFECRVCSKAYYRKDHLMRHMEMGHPGYTPRDNITVHLTSSESLDFLNRSCPMSVNEDVEDSLNTTMIRRDSLMEVDSTPQPSTPEHEVAPVTSAIDSDNHSPCNDVSTEDRVESDHRDSIYSSTGAPSSVEFSERCASSVEDLPPFITQTTEQPGESTD</sequence>
<feature type="domain" description="C2H2-type" evidence="7">
    <location>
        <begin position="470"/>
        <end position="498"/>
    </location>
</feature>
<evidence type="ECO:0000313" key="9">
    <source>
        <dbReference type="Proteomes" id="UP000054324"/>
    </source>
</evidence>
<dbReference type="Pfam" id="PF00096">
    <property type="entry name" value="zf-C2H2"/>
    <property type="match status" value="2"/>
</dbReference>
<feature type="compositionally biased region" description="Polar residues" evidence="6">
    <location>
        <begin position="670"/>
        <end position="682"/>
    </location>
</feature>
<dbReference type="SUPFAM" id="SSF57667">
    <property type="entry name" value="beta-beta-alpha zinc fingers"/>
    <property type="match status" value="1"/>
</dbReference>
<dbReference type="KEGG" id="ovi:T265_14414"/>
<gene>
    <name evidence="8" type="ORF">T265_14414</name>
</gene>
<feature type="compositionally biased region" description="Polar residues" evidence="6">
    <location>
        <begin position="312"/>
        <end position="327"/>
    </location>
</feature>
<evidence type="ECO:0000256" key="3">
    <source>
        <dbReference type="ARBA" id="ARBA00022771"/>
    </source>
</evidence>
<accession>A0A074ZFS9</accession>
<keyword evidence="2" id="KW-0677">Repeat</keyword>
<dbReference type="RefSeq" id="XP_009171779.1">
    <property type="nucleotide sequence ID" value="XM_009173515.1"/>
</dbReference>
<evidence type="ECO:0000313" key="8">
    <source>
        <dbReference type="EMBL" id="KER24497.1"/>
    </source>
</evidence>
<feature type="region of interest" description="Disordered" evidence="6">
    <location>
        <begin position="596"/>
        <end position="682"/>
    </location>
</feature>
<keyword evidence="9" id="KW-1185">Reference proteome</keyword>
<evidence type="ECO:0000256" key="6">
    <source>
        <dbReference type="SAM" id="MobiDB-lite"/>
    </source>
</evidence>
<feature type="non-terminal residue" evidence="8">
    <location>
        <position position="1"/>
    </location>
</feature>
<proteinExistence type="predicted"/>
<feature type="region of interest" description="Disordered" evidence="6">
    <location>
        <begin position="251"/>
        <end position="270"/>
    </location>
</feature>
<keyword evidence="1" id="KW-0479">Metal-binding</keyword>
<dbReference type="AlphaFoldDB" id="A0A074ZFS9"/>
<dbReference type="EMBL" id="KL596808">
    <property type="protein sequence ID" value="KER24497.1"/>
    <property type="molecule type" value="Genomic_DNA"/>
</dbReference>
<dbReference type="GeneID" id="20328580"/>
<feature type="region of interest" description="Disordered" evidence="6">
    <location>
        <begin position="312"/>
        <end position="339"/>
    </location>
</feature>
<dbReference type="InterPro" id="IPR013087">
    <property type="entry name" value="Znf_C2H2_type"/>
</dbReference>
<dbReference type="PROSITE" id="PS00028">
    <property type="entry name" value="ZINC_FINGER_C2H2_1"/>
    <property type="match status" value="2"/>
</dbReference>
<dbReference type="GO" id="GO:0008270">
    <property type="term" value="F:zinc ion binding"/>
    <property type="evidence" value="ECO:0007669"/>
    <property type="project" value="UniProtKB-KW"/>
</dbReference>
<evidence type="ECO:0000259" key="7">
    <source>
        <dbReference type="PROSITE" id="PS50157"/>
    </source>
</evidence>
<evidence type="ECO:0000256" key="1">
    <source>
        <dbReference type="ARBA" id="ARBA00022723"/>
    </source>
</evidence>
<dbReference type="PANTHER" id="PTHR24408">
    <property type="entry name" value="ZINC FINGER PROTEIN"/>
    <property type="match status" value="1"/>
</dbReference>
<dbReference type="CTD" id="20328580"/>
<evidence type="ECO:0000256" key="5">
    <source>
        <dbReference type="PROSITE-ProRule" id="PRU00042"/>
    </source>
</evidence>
<dbReference type="GO" id="GO:0000981">
    <property type="term" value="F:DNA-binding transcription factor activity, RNA polymerase II-specific"/>
    <property type="evidence" value="ECO:0007669"/>
    <property type="project" value="TreeGrafter"/>
</dbReference>
<name>A0A074ZFS9_OPIVI</name>
<dbReference type="STRING" id="6198.A0A074ZFS9"/>
<dbReference type="GO" id="GO:0043565">
    <property type="term" value="F:sequence-specific DNA binding"/>
    <property type="evidence" value="ECO:0007669"/>
    <property type="project" value="TreeGrafter"/>
</dbReference>
<feature type="domain" description="C2H2-type" evidence="7">
    <location>
        <begin position="496"/>
        <end position="523"/>
    </location>
</feature>
<keyword evidence="3 5" id="KW-0863">Zinc-finger</keyword>
<dbReference type="OrthoDB" id="10066279at2759"/>
<evidence type="ECO:0000256" key="2">
    <source>
        <dbReference type="ARBA" id="ARBA00022737"/>
    </source>
</evidence>
<feature type="compositionally biased region" description="Polar residues" evidence="6">
    <location>
        <begin position="617"/>
        <end position="629"/>
    </location>
</feature>
<dbReference type="SMART" id="SM00355">
    <property type="entry name" value="ZnF_C2H2"/>
    <property type="match status" value="3"/>
</dbReference>
<organism evidence="8 9">
    <name type="scientific">Opisthorchis viverrini</name>
    <name type="common">Southeast Asian liver fluke</name>
    <dbReference type="NCBI Taxonomy" id="6198"/>
    <lineage>
        <taxon>Eukaryota</taxon>
        <taxon>Metazoa</taxon>
        <taxon>Spiralia</taxon>
        <taxon>Lophotrochozoa</taxon>
        <taxon>Platyhelminthes</taxon>
        <taxon>Trematoda</taxon>
        <taxon>Digenea</taxon>
        <taxon>Opisthorchiida</taxon>
        <taxon>Opisthorchiata</taxon>
        <taxon>Opisthorchiidae</taxon>
        <taxon>Opisthorchis</taxon>
    </lineage>
</organism>
<dbReference type="PANTHER" id="PTHR24408:SF58">
    <property type="entry name" value="TRANSCRIPTION FACTOR (TFIIIA), PUTATIVE (AFU_ORTHOLOGUE AFUA_1G05150)-RELATED"/>
    <property type="match status" value="1"/>
</dbReference>
<dbReference type="GO" id="GO:0005634">
    <property type="term" value="C:nucleus"/>
    <property type="evidence" value="ECO:0007669"/>
    <property type="project" value="TreeGrafter"/>
</dbReference>
<feature type="compositionally biased region" description="Basic and acidic residues" evidence="6">
    <location>
        <begin position="631"/>
        <end position="642"/>
    </location>
</feature>
<reference evidence="8 9" key="1">
    <citation type="submission" date="2013-11" db="EMBL/GenBank/DDBJ databases">
        <title>Opisthorchis viverrini - life in the bile duct.</title>
        <authorList>
            <person name="Young N.D."/>
            <person name="Nagarajan N."/>
            <person name="Lin S.J."/>
            <person name="Korhonen P.K."/>
            <person name="Jex A.R."/>
            <person name="Hall R.S."/>
            <person name="Safavi-Hemami H."/>
            <person name="Kaewkong W."/>
            <person name="Bertrand D."/>
            <person name="Gao S."/>
            <person name="Seet Q."/>
            <person name="Wongkham S."/>
            <person name="Teh B.T."/>
            <person name="Wongkham C."/>
            <person name="Intapan P.M."/>
            <person name="Maleewong W."/>
            <person name="Yang X."/>
            <person name="Hu M."/>
            <person name="Wang Z."/>
            <person name="Hofmann A."/>
            <person name="Sternberg P.W."/>
            <person name="Tan P."/>
            <person name="Wang J."/>
            <person name="Gasser R.B."/>
        </authorList>
    </citation>
    <scope>NUCLEOTIDE SEQUENCE [LARGE SCALE GENOMIC DNA]</scope>
</reference>
<evidence type="ECO:0000256" key="4">
    <source>
        <dbReference type="ARBA" id="ARBA00022833"/>
    </source>
</evidence>
<dbReference type="PROSITE" id="PS50157">
    <property type="entry name" value="ZINC_FINGER_C2H2_2"/>
    <property type="match status" value="3"/>
</dbReference>
<dbReference type="FunFam" id="3.30.160.60:FF:000446">
    <property type="entry name" value="Zinc finger protein"/>
    <property type="match status" value="1"/>
</dbReference>
<dbReference type="Gene3D" id="3.30.160.60">
    <property type="entry name" value="Classic Zinc Finger"/>
    <property type="match status" value="2"/>
</dbReference>
<dbReference type="Proteomes" id="UP000054324">
    <property type="component" value="Unassembled WGS sequence"/>
</dbReference>
<feature type="domain" description="C2H2-type" evidence="7">
    <location>
        <begin position="524"/>
        <end position="552"/>
    </location>
</feature>
<feature type="compositionally biased region" description="Polar residues" evidence="6">
    <location>
        <begin position="252"/>
        <end position="270"/>
    </location>
</feature>
<dbReference type="InterPro" id="IPR036236">
    <property type="entry name" value="Znf_C2H2_sf"/>
</dbReference>